<evidence type="ECO:0000313" key="1">
    <source>
        <dbReference type="EMBL" id="KAK5245998.1"/>
    </source>
</evidence>
<dbReference type="Proteomes" id="UP001357485">
    <property type="component" value="Unassembled WGS sequence"/>
</dbReference>
<evidence type="ECO:0000313" key="2">
    <source>
        <dbReference type="Proteomes" id="UP001357485"/>
    </source>
</evidence>
<sequence length="62" mass="7063">VHFPGAVNSRFTTSLKFAQPSQQDAMPTYRVLDQDGVIVDNDKEPPNVSEEEVFKMYKDMLT</sequence>
<comment type="caution">
    <text evidence="1">The sequence shown here is derived from an EMBL/GenBank/DDBJ whole genome shotgun (WGS) entry which is preliminary data.</text>
</comment>
<feature type="non-terminal residue" evidence="1">
    <location>
        <position position="1"/>
    </location>
</feature>
<protein>
    <submittedName>
        <fullName evidence="1">Uncharacterized protein</fullName>
    </submittedName>
</protein>
<name>A0ABR0LV93_9PEZI</name>
<reference evidence="1 2" key="1">
    <citation type="submission" date="2023-08" db="EMBL/GenBank/DDBJ databases">
        <title>Black Yeasts Isolated from many extreme environments.</title>
        <authorList>
            <person name="Coleine C."/>
            <person name="Stajich J.E."/>
            <person name="Selbmann L."/>
        </authorList>
    </citation>
    <scope>NUCLEOTIDE SEQUENCE [LARGE SCALE GENOMIC DNA]</scope>
    <source>
        <strain evidence="1 2">CCFEE 536</strain>
    </source>
</reference>
<accession>A0ABR0LV93</accession>
<feature type="non-terminal residue" evidence="1">
    <location>
        <position position="62"/>
    </location>
</feature>
<dbReference type="EMBL" id="JAVRRA010009686">
    <property type="protein sequence ID" value="KAK5245998.1"/>
    <property type="molecule type" value="Genomic_DNA"/>
</dbReference>
<organism evidence="1 2">
    <name type="scientific">Cryomyces antarcticus</name>
    <dbReference type="NCBI Taxonomy" id="329879"/>
    <lineage>
        <taxon>Eukaryota</taxon>
        <taxon>Fungi</taxon>
        <taxon>Dikarya</taxon>
        <taxon>Ascomycota</taxon>
        <taxon>Pezizomycotina</taxon>
        <taxon>Dothideomycetes</taxon>
        <taxon>Dothideomycetes incertae sedis</taxon>
        <taxon>Cryomyces</taxon>
    </lineage>
</organism>
<gene>
    <name evidence="1" type="ORF">LTR16_007169</name>
</gene>
<proteinExistence type="predicted"/>
<keyword evidence="2" id="KW-1185">Reference proteome</keyword>
<dbReference type="Gene3D" id="3.40.50.970">
    <property type="match status" value="1"/>
</dbReference>